<keyword evidence="9" id="KW-1015">Disulfide bond</keyword>
<dbReference type="PRINTS" id="PR01830">
    <property type="entry name" value="TRACEAMINER"/>
</dbReference>
<feature type="transmembrane region" description="Helical" evidence="15">
    <location>
        <begin position="256"/>
        <end position="282"/>
    </location>
</feature>
<dbReference type="GO" id="GO:0001594">
    <property type="term" value="F:trace-amine receptor activity"/>
    <property type="evidence" value="ECO:0007669"/>
    <property type="project" value="InterPro"/>
</dbReference>
<dbReference type="PRINTS" id="PR01831">
    <property type="entry name" value="TRACEAMINE1R"/>
</dbReference>
<evidence type="ECO:0000256" key="1">
    <source>
        <dbReference type="ARBA" id="ARBA00004477"/>
    </source>
</evidence>
<dbReference type="PROSITE" id="PS00237">
    <property type="entry name" value="G_PROTEIN_RECEP_F1_1"/>
    <property type="match status" value="1"/>
</dbReference>
<protein>
    <recommendedName>
        <fullName evidence="13">Trace amine-associated receptor 1</fullName>
    </recommendedName>
</protein>
<evidence type="ECO:0000256" key="5">
    <source>
        <dbReference type="ARBA" id="ARBA00022824"/>
    </source>
</evidence>
<sequence length="339" mass="37955">MDLNVILSQNGSTGNISFCFEIVPNSCQKLNYALALRVVIYFIIGTIVLLTLVGNVLVIIAVIHFKYLHTPTNYLILSLAVSDLLVGGLVMPPSMIRSVETCWYLGTLFCKIHSSLDITLCTVSVLHLAFISIERYYAVCHPLRYHSKMTPLTTVFIIVVCWTLSVSVGFGMVFLEVSIEGNENFYYRNIACEGGCAVILGLTLSILCFYLPAAVMLSLYLKIFTVAKMQSRSIHNKNSKKNPTISKSEIKATKTLSIVMGVFLLFYAPGFIYSIMIPIFGYIGPAQLFDVLSWIGYSNSACNPIVYALFYRWFRKALKIIVFGQIFQQNSSRIKLSLE</sequence>
<keyword evidence="12 14" id="KW-0807">Transducer</keyword>
<evidence type="ECO:0000256" key="13">
    <source>
        <dbReference type="ARBA" id="ARBA00039439"/>
    </source>
</evidence>
<proteinExistence type="inferred from homology"/>
<dbReference type="Proteomes" id="UP000314983">
    <property type="component" value="Chromosome 8"/>
</dbReference>
<dbReference type="Gene3D" id="1.20.1070.10">
    <property type="entry name" value="Rhodopsin 7-helix transmembrane proteins"/>
    <property type="match status" value="1"/>
</dbReference>
<evidence type="ECO:0000256" key="4">
    <source>
        <dbReference type="ARBA" id="ARBA00022692"/>
    </source>
</evidence>
<dbReference type="GO" id="GO:0005789">
    <property type="term" value="C:endoplasmic reticulum membrane"/>
    <property type="evidence" value="ECO:0007669"/>
    <property type="project" value="UniProtKB-SubCell"/>
</dbReference>
<dbReference type="PANTHER" id="PTHR24249">
    <property type="entry name" value="HISTAMINE RECEPTOR-RELATED G-PROTEIN COUPLED RECEPTOR"/>
    <property type="match status" value="1"/>
</dbReference>
<evidence type="ECO:0000259" key="16">
    <source>
        <dbReference type="PROSITE" id="PS50262"/>
    </source>
</evidence>
<keyword evidence="3" id="KW-1003">Cell membrane</keyword>
<evidence type="ECO:0000256" key="7">
    <source>
        <dbReference type="ARBA" id="ARBA00023040"/>
    </source>
</evidence>
<evidence type="ECO:0000256" key="3">
    <source>
        <dbReference type="ARBA" id="ARBA00022475"/>
    </source>
</evidence>
<dbReference type="SMART" id="SM01381">
    <property type="entry name" value="7TM_GPCR_Srsx"/>
    <property type="match status" value="1"/>
</dbReference>
<dbReference type="PROSITE" id="PS50262">
    <property type="entry name" value="G_PROTEIN_RECEP_F1_2"/>
    <property type="match status" value="1"/>
</dbReference>
<gene>
    <name evidence="17" type="primary">TAAR1</name>
</gene>
<feature type="transmembrane region" description="Helical" evidence="15">
    <location>
        <begin position="197"/>
        <end position="221"/>
    </location>
</feature>
<dbReference type="PRINTS" id="PR00237">
    <property type="entry name" value="GPCRRHODOPSN"/>
</dbReference>
<reference evidence="18" key="1">
    <citation type="journal article" date="2014" name="Science">
        <title>Nonhuman genetics. Genomic basis for the convergent evolution of electric organs.</title>
        <authorList>
            <person name="Gallant J.R."/>
            <person name="Traeger L.L."/>
            <person name="Volkening J.D."/>
            <person name="Moffett H."/>
            <person name="Chen P.H."/>
            <person name="Novina C.D."/>
            <person name="Phillips G.N.Jr."/>
            <person name="Anand R."/>
            <person name="Wells G.B."/>
            <person name="Pinch M."/>
            <person name="Guth R."/>
            <person name="Unguez G.A."/>
            <person name="Albert J.S."/>
            <person name="Zakon H.H."/>
            <person name="Samanta M.P."/>
            <person name="Sussman M.R."/>
        </authorList>
    </citation>
    <scope>NUCLEOTIDE SEQUENCE [LARGE SCALE GENOMIC DNA]</scope>
</reference>
<dbReference type="OMA" id="NSENCEG"/>
<dbReference type="Pfam" id="PF00001">
    <property type="entry name" value="7tm_1"/>
    <property type="match status" value="1"/>
</dbReference>
<keyword evidence="7 14" id="KW-0297">G-protein coupled receptor</keyword>
<feature type="transmembrane region" description="Helical" evidence="15">
    <location>
        <begin position="74"/>
        <end position="92"/>
    </location>
</feature>
<dbReference type="GeneTree" id="ENSGT00950000182934"/>
<dbReference type="Ensembl" id="ENSEEET00000009284.2">
    <property type="protein sequence ID" value="ENSEEEP00000009166.2"/>
    <property type="gene ID" value="ENSEEEG00000004715.2"/>
</dbReference>
<evidence type="ECO:0000256" key="11">
    <source>
        <dbReference type="ARBA" id="ARBA00023180"/>
    </source>
</evidence>
<comment type="subcellular location">
    <subcellularLocation>
        <location evidence="2">Cell membrane</location>
        <topology evidence="2">Multi-pass membrane protein</topology>
    </subcellularLocation>
    <subcellularLocation>
        <location evidence="1">Endoplasmic reticulum membrane</location>
        <topology evidence="1">Multi-pass membrane protein</topology>
    </subcellularLocation>
</comment>
<evidence type="ECO:0000256" key="12">
    <source>
        <dbReference type="ARBA" id="ARBA00023224"/>
    </source>
</evidence>
<reference evidence="17" key="5">
    <citation type="submission" date="2025-09" db="UniProtKB">
        <authorList>
            <consortium name="Ensembl"/>
        </authorList>
    </citation>
    <scope>IDENTIFICATION</scope>
</reference>
<evidence type="ECO:0000256" key="15">
    <source>
        <dbReference type="SAM" id="Phobius"/>
    </source>
</evidence>
<evidence type="ECO:0000256" key="9">
    <source>
        <dbReference type="ARBA" id="ARBA00023157"/>
    </source>
</evidence>
<feature type="transmembrane region" description="Helical" evidence="15">
    <location>
        <begin position="38"/>
        <end position="62"/>
    </location>
</feature>
<keyword evidence="18" id="KW-1185">Reference proteome</keyword>
<evidence type="ECO:0000256" key="8">
    <source>
        <dbReference type="ARBA" id="ARBA00023136"/>
    </source>
</evidence>
<organism evidence="17 18">
    <name type="scientific">Electrophorus electricus</name>
    <name type="common">Electric eel</name>
    <name type="synonym">Gymnotus electricus</name>
    <dbReference type="NCBI Taxonomy" id="8005"/>
    <lineage>
        <taxon>Eukaryota</taxon>
        <taxon>Metazoa</taxon>
        <taxon>Chordata</taxon>
        <taxon>Craniata</taxon>
        <taxon>Vertebrata</taxon>
        <taxon>Euteleostomi</taxon>
        <taxon>Actinopterygii</taxon>
        <taxon>Neopterygii</taxon>
        <taxon>Teleostei</taxon>
        <taxon>Ostariophysi</taxon>
        <taxon>Gymnotiformes</taxon>
        <taxon>Gymnotoidei</taxon>
        <taxon>Gymnotidae</taxon>
        <taxon>Electrophorus</taxon>
    </lineage>
</organism>
<keyword evidence="5" id="KW-0256">Endoplasmic reticulum</keyword>
<feature type="domain" description="G-protein coupled receptors family 1 profile" evidence="16">
    <location>
        <begin position="54"/>
        <end position="307"/>
    </location>
</feature>
<dbReference type="InterPro" id="IPR009133">
    <property type="entry name" value="TAAR1"/>
</dbReference>
<evidence type="ECO:0000256" key="10">
    <source>
        <dbReference type="ARBA" id="ARBA00023170"/>
    </source>
</evidence>
<keyword evidence="6 15" id="KW-1133">Transmembrane helix</keyword>
<feature type="transmembrane region" description="Helical" evidence="15">
    <location>
        <begin position="112"/>
        <end position="133"/>
    </location>
</feature>
<evidence type="ECO:0000313" key="18">
    <source>
        <dbReference type="Proteomes" id="UP000314983"/>
    </source>
</evidence>
<dbReference type="GO" id="GO:0005886">
    <property type="term" value="C:plasma membrane"/>
    <property type="evidence" value="ECO:0007669"/>
    <property type="project" value="UniProtKB-SubCell"/>
</dbReference>
<dbReference type="AlphaFoldDB" id="A0A4W4EB61"/>
<evidence type="ECO:0000256" key="2">
    <source>
        <dbReference type="ARBA" id="ARBA00004651"/>
    </source>
</evidence>
<evidence type="ECO:0000256" key="6">
    <source>
        <dbReference type="ARBA" id="ARBA00022989"/>
    </source>
</evidence>
<dbReference type="InterPro" id="IPR009132">
    <property type="entry name" value="TAAR_fam"/>
</dbReference>
<dbReference type="InterPro" id="IPR000276">
    <property type="entry name" value="GPCR_Rhodpsn"/>
</dbReference>
<evidence type="ECO:0000313" key="17">
    <source>
        <dbReference type="Ensembl" id="ENSEEEP00000009166.2"/>
    </source>
</evidence>
<feature type="transmembrane region" description="Helical" evidence="15">
    <location>
        <begin position="154"/>
        <end position="177"/>
    </location>
</feature>
<keyword evidence="8 15" id="KW-0472">Membrane</keyword>
<dbReference type="SUPFAM" id="SSF81321">
    <property type="entry name" value="Family A G protein-coupled receptor-like"/>
    <property type="match status" value="1"/>
</dbReference>
<keyword evidence="10 14" id="KW-0675">Receptor</keyword>
<comment type="similarity">
    <text evidence="14">Belongs to the G-protein coupled receptor 1 family.</text>
</comment>
<reference evidence="18" key="2">
    <citation type="journal article" date="2017" name="Sci. Adv.">
        <title>A tail of two voltages: Proteomic comparison of the three electric organs of the electric eel.</title>
        <authorList>
            <person name="Traeger L.L."/>
            <person name="Sabat G."/>
            <person name="Barrett-Wilt G.A."/>
            <person name="Wells G.B."/>
            <person name="Sussman M.R."/>
        </authorList>
    </citation>
    <scope>NUCLEOTIDE SEQUENCE [LARGE SCALE GENOMIC DNA]</scope>
</reference>
<dbReference type="FunFam" id="1.20.1070.10:FF:000030">
    <property type="entry name" value="trace amine-associated receptor 1"/>
    <property type="match status" value="1"/>
</dbReference>
<reference evidence="17" key="4">
    <citation type="submission" date="2025-08" db="UniProtKB">
        <authorList>
            <consortium name="Ensembl"/>
        </authorList>
    </citation>
    <scope>IDENTIFICATION</scope>
</reference>
<dbReference type="CDD" id="cd15314">
    <property type="entry name" value="7tmA_TAAR1"/>
    <property type="match status" value="1"/>
</dbReference>
<accession>A0A4W4EB61</accession>
<evidence type="ECO:0000256" key="14">
    <source>
        <dbReference type="RuleBase" id="RU000688"/>
    </source>
</evidence>
<keyword evidence="11" id="KW-0325">Glycoprotein</keyword>
<name>A0A4W4EB61_ELEEL</name>
<dbReference type="InterPro" id="IPR017452">
    <property type="entry name" value="GPCR_Rhodpsn_7TM"/>
</dbReference>
<reference evidence="17" key="3">
    <citation type="submission" date="2020-05" db="EMBL/GenBank/DDBJ databases">
        <title>Electrophorus electricus (electric eel) genome, fEleEle1, primary haplotype.</title>
        <authorList>
            <person name="Myers G."/>
            <person name="Meyer A."/>
            <person name="Fedrigo O."/>
            <person name="Formenti G."/>
            <person name="Rhie A."/>
            <person name="Tracey A."/>
            <person name="Sims Y."/>
            <person name="Jarvis E.D."/>
        </authorList>
    </citation>
    <scope>NUCLEOTIDE SEQUENCE [LARGE SCALE GENOMIC DNA]</scope>
</reference>
<dbReference type="PANTHER" id="PTHR24249:SF415">
    <property type="entry name" value="TRACE AMINE-ASSOCIATED RECEPTOR 1"/>
    <property type="match status" value="1"/>
</dbReference>
<feature type="transmembrane region" description="Helical" evidence="15">
    <location>
        <begin position="294"/>
        <end position="314"/>
    </location>
</feature>
<dbReference type="InterPro" id="IPR050569">
    <property type="entry name" value="TAAR"/>
</dbReference>
<keyword evidence="4 14" id="KW-0812">Transmembrane</keyword>